<reference evidence="2 3" key="1">
    <citation type="submission" date="2020-08" db="EMBL/GenBank/DDBJ databases">
        <title>Sequencing the genomes of 1000 actinobacteria strains.</title>
        <authorList>
            <person name="Klenk H.-P."/>
        </authorList>
    </citation>
    <scope>NUCLEOTIDE SEQUENCE [LARGE SCALE GENOMIC DNA]</scope>
    <source>
        <strain evidence="2 3">DSM 45507</strain>
    </source>
</reference>
<accession>A0A7W9GJ91</accession>
<evidence type="ECO:0000313" key="3">
    <source>
        <dbReference type="Proteomes" id="UP000579153"/>
    </source>
</evidence>
<dbReference type="Proteomes" id="UP000579153">
    <property type="component" value="Unassembled WGS sequence"/>
</dbReference>
<organism evidence="2 3">
    <name type="scientific">Nonomuraea jabiensis</name>
    <dbReference type="NCBI Taxonomy" id="882448"/>
    <lineage>
        <taxon>Bacteria</taxon>
        <taxon>Bacillati</taxon>
        <taxon>Actinomycetota</taxon>
        <taxon>Actinomycetes</taxon>
        <taxon>Streptosporangiales</taxon>
        <taxon>Streptosporangiaceae</taxon>
        <taxon>Nonomuraea</taxon>
    </lineage>
</organism>
<dbReference type="EMBL" id="JACHMB010000001">
    <property type="protein sequence ID" value="MBB5784711.1"/>
    <property type="molecule type" value="Genomic_DNA"/>
</dbReference>
<name>A0A7W9GJ91_9ACTN</name>
<dbReference type="AlphaFoldDB" id="A0A7W9GJ91"/>
<comment type="caution">
    <text evidence="2">The sequence shown here is derived from an EMBL/GenBank/DDBJ whole genome shotgun (WGS) entry which is preliminary data.</text>
</comment>
<keyword evidence="3" id="KW-1185">Reference proteome</keyword>
<proteinExistence type="predicted"/>
<protein>
    <submittedName>
        <fullName evidence="2">Uncharacterized protein</fullName>
    </submittedName>
</protein>
<evidence type="ECO:0000313" key="2">
    <source>
        <dbReference type="EMBL" id="MBB5784711.1"/>
    </source>
</evidence>
<feature type="region of interest" description="Disordered" evidence="1">
    <location>
        <begin position="217"/>
        <end position="284"/>
    </location>
</feature>
<evidence type="ECO:0000256" key="1">
    <source>
        <dbReference type="SAM" id="MobiDB-lite"/>
    </source>
</evidence>
<feature type="compositionally biased region" description="Basic and acidic residues" evidence="1">
    <location>
        <begin position="221"/>
        <end position="237"/>
    </location>
</feature>
<sequence>MAVAPQVRQALADRLAAAVEGRFQVAGAAEDGHLVEQLAAAQGVLDEVAVGAQVRDHVGDVEIPRERTGASISDKSGIVGLVGDELRPQDRLQAVRRDHHVTLVHLAARAVGPGPSGIHALDVPAVQQLHARGGAGPQQDGVQVAAVRHHVGAAVAAPEPLAQVEVGELLAGEGVPEDQPPGEHAPLDHLVQQAPAVEHAGGVGAELQPCAHLAELGRPLQHPDRPPGPRLRERGRQPADTASNDDHLDHVPSSPPTPGPAESRAFRASGRWRERRDRGRGRAR</sequence>
<gene>
    <name evidence="2" type="ORF">HD596_011467</name>
</gene>